<dbReference type="Proteomes" id="UP001283341">
    <property type="component" value="Unassembled WGS sequence"/>
</dbReference>
<dbReference type="AlphaFoldDB" id="A0AAE0ITS2"/>
<sequence>MGSFSEGELVVNVVCVGGVVAISIHCSSRFIDPLRELYSSFLHESLTGMYDQTDNIIRTPFLASPNNRGLHPSRLLLMYVQHRNKRRQTTHNGRRVCRLIQEPQIEGVLGIIHSPLILTHECVLSCGRPSIEPLQLCVVHQVLNKYVKKY</sequence>
<evidence type="ECO:0000313" key="1">
    <source>
        <dbReference type="EMBL" id="KAK3331151.1"/>
    </source>
</evidence>
<protein>
    <submittedName>
        <fullName evidence="1">Uncharacterized protein</fullName>
    </submittedName>
</protein>
<reference evidence="1" key="1">
    <citation type="journal article" date="2023" name="Mol. Phylogenet. Evol.">
        <title>Genome-scale phylogeny and comparative genomics of the fungal order Sordariales.</title>
        <authorList>
            <person name="Hensen N."/>
            <person name="Bonometti L."/>
            <person name="Westerberg I."/>
            <person name="Brannstrom I.O."/>
            <person name="Guillou S."/>
            <person name="Cros-Aarteil S."/>
            <person name="Calhoun S."/>
            <person name="Haridas S."/>
            <person name="Kuo A."/>
            <person name="Mondo S."/>
            <person name="Pangilinan J."/>
            <person name="Riley R."/>
            <person name="LaButti K."/>
            <person name="Andreopoulos B."/>
            <person name="Lipzen A."/>
            <person name="Chen C."/>
            <person name="Yan M."/>
            <person name="Daum C."/>
            <person name="Ng V."/>
            <person name="Clum A."/>
            <person name="Steindorff A."/>
            <person name="Ohm R.A."/>
            <person name="Martin F."/>
            <person name="Silar P."/>
            <person name="Natvig D.O."/>
            <person name="Lalanne C."/>
            <person name="Gautier V."/>
            <person name="Ament-Velasquez S.L."/>
            <person name="Kruys A."/>
            <person name="Hutchinson M.I."/>
            <person name="Powell A.J."/>
            <person name="Barry K."/>
            <person name="Miller A.N."/>
            <person name="Grigoriev I.V."/>
            <person name="Debuchy R."/>
            <person name="Gladieux P."/>
            <person name="Hiltunen Thoren M."/>
            <person name="Johannesson H."/>
        </authorList>
    </citation>
    <scope>NUCLEOTIDE SEQUENCE</scope>
    <source>
        <strain evidence="1">CBS 118394</strain>
    </source>
</reference>
<keyword evidence="2" id="KW-1185">Reference proteome</keyword>
<reference evidence="1" key="2">
    <citation type="submission" date="2023-06" db="EMBL/GenBank/DDBJ databases">
        <authorList>
            <consortium name="Lawrence Berkeley National Laboratory"/>
            <person name="Haridas S."/>
            <person name="Hensen N."/>
            <person name="Bonometti L."/>
            <person name="Westerberg I."/>
            <person name="Brannstrom I.O."/>
            <person name="Guillou S."/>
            <person name="Cros-Aarteil S."/>
            <person name="Calhoun S."/>
            <person name="Kuo A."/>
            <person name="Mondo S."/>
            <person name="Pangilinan J."/>
            <person name="Riley R."/>
            <person name="Labutti K."/>
            <person name="Andreopoulos B."/>
            <person name="Lipzen A."/>
            <person name="Chen C."/>
            <person name="Yanf M."/>
            <person name="Daum C."/>
            <person name="Ng V."/>
            <person name="Clum A."/>
            <person name="Steindorff A."/>
            <person name="Ohm R."/>
            <person name="Martin F."/>
            <person name="Silar P."/>
            <person name="Natvig D."/>
            <person name="Lalanne C."/>
            <person name="Gautier V."/>
            <person name="Ament-Velasquez S.L."/>
            <person name="Kruys A."/>
            <person name="Hutchinson M.I."/>
            <person name="Powell A.J."/>
            <person name="Barry K."/>
            <person name="Miller A.N."/>
            <person name="Grigoriev I.V."/>
            <person name="Debuchy R."/>
            <person name="Gladieux P."/>
            <person name="Thoren M.H."/>
            <person name="Johannesson H."/>
        </authorList>
    </citation>
    <scope>NUCLEOTIDE SEQUENCE</scope>
    <source>
        <strain evidence="1">CBS 118394</strain>
    </source>
</reference>
<proteinExistence type="predicted"/>
<name>A0AAE0ITS2_9PEZI</name>
<accession>A0AAE0ITS2</accession>
<dbReference type="EMBL" id="JAUEDM010000001">
    <property type="protein sequence ID" value="KAK3331151.1"/>
    <property type="molecule type" value="Genomic_DNA"/>
</dbReference>
<comment type="caution">
    <text evidence="1">The sequence shown here is derived from an EMBL/GenBank/DDBJ whole genome shotgun (WGS) entry which is preliminary data.</text>
</comment>
<gene>
    <name evidence="1" type="ORF">B0H66DRAFT_545975</name>
</gene>
<evidence type="ECO:0000313" key="2">
    <source>
        <dbReference type="Proteomes" id="UP001283341"/>
    </source>
</evidence>
<organism evidence="1 2">
    <name type="scientific">Apodospora peruviana</name>
    <dbReference type="NCBI Taxonomy" id="516989"/>
    <lineage>
        <taxon>Eukaryota</taxon>
        <taxon>Fungi</taxon>
        <taxon>Dikarya</taxon>
        <taxon>Ascomycota</taxon>
        <taxon>Pezizomycotina</taxon>
        <taxon>Sordariomycetes</taxon>
        <taxon>Sordariomycetidae</taxon>
        <taxon>Sordariales</taxon>
        <taxon>Lasiosphaeriaceae</taxon>
        <taxon>Apodospora</taxon>
    </lineage>
</organism>